<feature type="region of interest" description="Disordered" evidence="3">
    <location>
        <begin position="118"/>
        <end position="162"/>
    </location>
</feature>
<dbReference type="PANTHER" id="PTHR19375">
    <property type="entry name" value="HEAT SHOCK PROTEIN 70KDA"/>
    <property type="match status" value="1"/>
</dbReference>
<name>A0A4Y7PH86_9AGAM</name>
<keyword evidence="2" id="KW-0067">ATP-binding</keyword>
<keyword evidence="5" id="KW-1185">Reference proteome</keyword>
<feature type="compositionally biased region" description="Polar residues" evidence="3">
    <location>
        <begin position="121"/>
        <end position="145"/>
    </location>
</feature>
<dbReference type="InterPro" id="IPR013126">
    <property type="entry name" value="Hsp_70_fam"/>
</dbReference>
<evidence type="ECO:0000313" key="4">
    <source>
        <dbReference type="EMBL" id="TDL14727.1"/>
    </source>
</evidence>
<proteinExistence type="predicted"/>
<reference evidence="4 5" key="1">
    <citation type="submission" date="2018-06" db="EMBL/GenBank/DDBJ databases">
        <title>A transcriptomic atlas of mushroom development highlights an independent origin of complex multicellularity.</title>
        <authorList>
            <consortium name="DOE Joint Genome Institute"/>
            <person name="Krizsan K."/>
            <person name="Almasi E."/>
            <person name="Merenyi Z."/>
            <person name="Sahu N."/>
            <person name="Viragh M."/>
            <person name="Koszo T."/>
            <person name="Mondo S."/>
            <person name="Kiss B."/>
            <person name="Balint B."/>
            <person name="Kues U."/>
            <person name="Barry K."/>
            <person name="Hegedus J.C."/>
            <person name="Henrissat B."/>
            <person name="Johnson J."/>
            <person name="Lipzen A."/>
            <person name="Ohm R."/>
            <person name="Nagy I."/>
            <person name="Pangilinan J."/>
            <person name="Yan J."/>
            <person name="Xiong Y."/>
            <person name="Grigoriev I.V."/>
            <person name="Hibbett D.S."/>
            <person name="Nagy L.G."/>
        </authorList>
    </citation>
    <scope>NUCLEOTIDE SEQUENCE [LARGE SCALE GENOMIC DNA]</scope>
    <source>
        <strain evidence="4 5">SZMC22713</strain>
    </source>
</reference>
<protein>
    <submittedName>
        <fullName evidence="4">HSP70-domain-containing protein</fullName>
    </submittedName>
</protein>
<dbReference type="EMBL" id="ML170312">
    <property type="protein sequence ID" value="TDL14727.1"/>
    <property type="molecule type" value="Genomic_DNA"/>
</dbReference>
<evidence type="ECO:0000256" key="3">
    <source>
        <dbReference type="SAM" id="MobiDB-lite"/>
    </source>
</evidence>
<dbReference type="VEuPathDB" id="FungiDB:BD410DRAFT_845783"/>
<dbReference type="InterPro" id="IPR043129">
    <property type="entry name" value="ATPase_NBD"/>
</dbReference>
<gene>
    <name evidence="4" type="ORF">BD410DRAFT_845783</name>
</gene>
<dbReference type="GO" id="GO:0140662">
    <property type="term" value="F:ATP-dependent protein folding chaperone"/>
    <property type="evidence" value="ECO:0007669"/>
    <property type="project" value="InterPro"/>
</dbReference>
<sequence>MLLPSTLGPFTRTPVVQVEYHGEYEEFTSEEISSIALIKVEETPESYLATTIADATIPAYPKTPNIRRTTTPESPPALTLSTKPISPYGFDKKEFKRKHQNDPSNARAFRRLRKAGKTPLTPLSSAPQPPSKSTQASRVSTSTHPSHALVSRNSTRTSSRSMLEPVERILRDTKVEWSSVCEIVLVGVSTRIPRIANLVLDLFNGKEPNKSINSDVAVAFVAAVQAVIVSGDMPKNAQDSLFLLCGNTRQPPYVSQRRTGLSPARKPAQLAQRRAAQAARQPTKRNRR</sequence>
<evidence type="ECO:0000256" key="2">
    <source>
        <dbReference type="ARBA" id="ARBA00022840"/>
    </source>
</evidence>
<dbReference type="AlphaFoldDB" id="A0A4Y7PH86"/>
<feature type="compositionally biased region" description="Low complexity" evidence="3">
    <location>
        <begin position="263"/>
        <end position="281"/>
    </location>
</feature>
<evidence type="ECO:0000313" key="5">
    <source>
        <dbReference type="Proteomes" id="UP000294933"/>
    </source>
</evidence>
<dbReference type="Pfam" id="PF00012">
    <property type="entry name" value="HSP70"/>
    <property type="match status" value="1"/>
</dbReference>
<dbReference type="GO" id="GO:0005524">
    <property type="term" value="F:ATP binding"/>
    <property type="evidence" value="ECO:0007669"/>
    <property type="project" value="UniProtKB-KW"/>
</dbReference>
<dbReference type="STRING" id="50990.A0A4Y7PH86"/>
<keyword evidence="1" id="KW-0547">Nucleotide-binding</keyword>
<accession>A0A4Y7PH86</accession>
<feature type="region of interest" description="Disordered" evidence="3">
    <location>
        <begin position="63"/>
        <end position="106"/>
    </location>
</feature>
<evidence type="ECO:0000256" key="1">
    <source>
        <dbReference type="ARBA" id="ARBA00022741"/>
    </source>
</evidence>
<dbReference type="Gene3D" id="3.90.640.10">
    <property type="entry name" value="Actin, Chain A, domain 4"/>
    <property type="match status" value="1"/>
</dbReference>
<dbReference type="Gene3D" id="3.30.420.40">
    <property type="match status" value="2"/>
</dbReference>
<dbReference type="OrthoDB" id="1929106at2759"/>
<dbReference type="Proteomes" id="UP000294933">
    <property type="component" value="Unassembled WGS sequence"/>
</dbReference>
<feature type="compositionally biased region" description="Low complexity" evidence="3">
    <location>
        <begin position="151"/>
        <end position="161"/>
    </location>
</feature>
<dbReference type="SUPFAM" id="SSF53067">
    <property type="entry name" value="Actin-like ATPase domain"/>
    <property type="match status" value="1"/>
</dbReference>
<feature type="region of interest" description="Disordered" evidence="3">
    <location>
        <begin position="253"/>
        <end position="288"/>
    </location>
</feature>
<organism evidence="4 5">
    <name type="scientific">Rickenella mellea</name>
    <dbReference type="NCBI Taxonomy" id="50990"/>
    <lineage>
        <taxon>Eukaryota</taxon>
        <taxon>Fungi</taxon>
        <taxon>Dikarya</taxon>
        <taxon>Basidiomycota</taxon>
        <taxon>Agaricomycotina</taxon>
        <taxon>Agaricomycetes</taxon>
        <taxon>Hymenochaetales</taxon>
        <taxon>Rickenellaceae</taxon>
        <taxon>Rickenella</taxon>
    </lineage>
</organism>